<reference evidence="12" key="2">
    <citation type="journal article" date="2021" name="PeerJ">
        <title>Extensive microbial diversity within the chicken gut microbiome revealed by metagenomics and culture.</title>
        <authorList>
            <person name="Gilroy R."/>
            <person name="Ravi A."/>
            <person name="Getino M."/>
            <person name="Pursley I."/>
            <person name="Horton D.L."/>
            <person name="Alikhan N.F."/>
            <person name="Baker D."/>
            <person name="Gharbi K."/>
            <person name="Hall N."/>
            <person name="Watson M."/>
            <person name="Adriaenssens E.M."/>
            <person name="Foster-Nyarko E."/>
            <person name="Jarju S."/>
            <person name="Secka A."/>
            <person name="Antonio M."/>
            <person name="Oren A."/>
            <person name="Chaudhuri R.R."/>
            <person name="La Ragione R."/>
            <person name="Hildebrand F."/>
            <person name="Pallen M.J."/>
        </authorList>
    </citation>
    <scope>NUCLEOTIDE SEQUENCE</scope>
    <source>
        <strain evidence="12">11687</strain>
    </source>
</reference>
<dbReference type="InterPro" id="IPR050482">
    <property type="entry name" value="Sensor_HK_TwoCompSys"/>
</dbReference>
<reference evidence="12" key="1">
    <citation type="submission" date="2020-10" db="EMBL/GenBank/DDBJ databases">
        <authorList>
            <person name="Gilroy R."/>
        </authorList>
    </citation>
    <scope>NUCLEOTIDE SEQUENCE</scope>
    <source>
        <strain evidence="12">11687</strain>
    </source>
</reference>
<evidence type="ECO:0000256" key="8">
    <source>
        <dbReference type="ARBA" id="ARBA00023012"/>
    </source>
</evidence>
<evidence type="ECO:0000256" key="3">
    <source>
        <dbReference type="ARBA" id="ARBA00022553"/>
    </source>
</evidence>
<evidence type="ECO:0000313" key="13">
    <source>
        <dbReference type="Proteomes" id="UP000824081"/>
    </source>
</evidence>
<evidence type="ECO:0000256" key="1">
    <source>
        <dbReference type="ARBA" id="ARBA00000085"/>
    </source>
</evidence>
<keyword evidence="5" id="KW-0547">Nucleotide-binding</keyword>
<feature type="coiled-coil region" evidence="9">
    <location>
        <begin position="161"/>
        <end position="191"/>
    </location>
</feature>
<keyword evidence="6 12" id="KW-0418">Kinase</keyword>
<evidence type="ECO:0000256" key="9">
    <source>
        <dbReference type="SAM" id="Coils"/>
    </source>
</evidence>
<dbReference type="Gene3D" id="1.20.5.1930">
    <property type="match status" value="1"/>
</dbReference>
<feature type="transmembrane region" description="Helical" evidence="10">
    <location>
        <begin position="65"/>
        <end position="87"/>
    </location>
</feature>
<evidence type="ECO:0000256" key="10">
    <source>
        <dbReference type="SAM" id="Phobius"/>
    </source>
</evidence>
<dbReference type="GO" id="GO:0000155">
    <property type="term" value="F:phosphorelay sensor kinase activity"/>
    <property type="evidence" value="ECO:0007669"/>
    <property type="project" value="InterPro"/>
</dbReference>
<proteinExistence type="predicted"/>
<dbReference type="GO" id="GO:0005524">
    <property type="term" value="F:ATP binding"/>
    <property type="evidence" value="ECO:0007669"/>
    <property type="project" value="UniProtKB-KW"/>
</dbReference>
<dbReference type="Pfam" id="PF02518">
    <property type="entry name" value="HATPase_c"/>
    <property type="match status" value="1"/>
</dbReference>
<keyword evidence="4" id="KW-0808">Transferase</keyword>
<dbReference type="InterPro" id="IPR036890">
    <property type="entry name" value="HATPase_C_sf"/>
</dbReference>
<gene>
    <name evidence="12" type="ORF">IAC57_05800</name>
</gene>
<dbReference type="CDD" id="cd16917">
    <property type="entry name" value="HATPase_UhpB-NarQ-NarX-like"/>
    <property type="match status" value="1"/>
</dbReference>
<sequence length="395" mass="43606">MLFILLVLTELLVFLQMLPPAFRQNRWAALAATLGIEVVLSVSEAVKLFAVRGFRNKIYCYVVDFVAVFILTAVTGSTYLCALYLIILTEFYISSEKMLPSAILCAVCMLVYMFTLGVASFFRPTGALSFLATITQSFGDLIIMAVHFLLVNFSVRFYRQYLRLTKALKELDESKAELQKAYDNLAEVTALEERQRIARDIHDTAGHSITTVIMQTEAAKLIVDSRPEEAKSKIIAANLQAKHALEELRESVHLLSGISEKSTLKSALQSILNESSDGTGIRIRSEIDEISVSDAKYRFLCNALKEGISNGLRHGGATAFWFELKESEGKIRFLLSDNGSGVDINELKEGFGLSGMSGRAEALGGEIWFVSEPDEGFEIHLTLPSDGRTASGGEK</sequence>
<keyword evidence="10" id="KW-0472">Membrane</keyword>
<feature type="transmembrane region" description="Helical" evidence="10">
    <location>
        <begin position="128"/>
        <end position="153"/>
    </location>
</feature>
<organism evidence="12 13">
    <name type="scientific">Candidatus Scatosoma pullistercoris</name>
    <dbReference type="NCBI Taxonomy" id="2840934"/>
    <lineage>
        <taxon>Bacteria</taxon>
        <taxon>Bacillati</taxon>
        <taxon>Bacillota</taxon>
        <taxon>Clostridia</taxon>
        <taxon>Candidatus Scatosoma</taxon>
    </lineage>
</organism>
<evidence type="ECO:0000259" key="11">
    <source>
        <dbReference type="PROSITE" id="PS50109"/>
    </source>
</evidence>
<feature type="domain" description="Histidine kinase" evidence="11">
    <location>
        <begin position="204"/>
        <end position="387"/>
    </location>
</feature>
<name>A0A9D1SH90_9FIRM</name>
<evidence type="ECO:0000313" key="12">
    <source>
        <dbReference type="EMBL" id="HIU59602.1"/>
    </source>
</evidence>
<dbReference type="PANTHER" id="PTHR24421">
    <property type="entry name" value="NITRATE/NITRITE SENSOR PROTEIN NARX-RELATED"/>
    <property type="match status" value="1"/>
</dbReference>
<keyword evidence="10" id="KW-0812">Transmembrane</keyword>
<dbReference type="GO" id="GO:0016020">
    <property type="term" value="C:membrane"/>
    <property type="evidence" value="ECO:0007669"/>
    <property type="project" value="InterPro"/>
</dbReference>
<keyword evidence="3" id="KW-0597">Phosphoprotein</keyword>
<dbReference type="PROSITE" id="PS50109">
    <property type="entry name" value="HIS_KIN"/>
    <property type="match status" value="1"/>
</dbReference>
<evidence type="ECO:0000256" key="5">
    <source>
        <dbReference type="ARBA" id="ARBA00022741"/>
    </source>
</evidence>
<keyword evidence="9" id="KW-0175">Coiled coil</keyword>
<evidence type="ECO:0000256" key="2">
    <source>
        <dbReference type="ARBA" id="ARBA00012438"/>
    </source>
</evidence>
<dbReference type="InterPro" id="IPR005467">
    <property type="entry name" value="His_kinase_dom"/>
</dbReference>
<dbReference type="InterPro" id="IPR003594">
    <property type="entry name" value="HATPase_dom"/>
</dbReference>
<dbReference type="GO" id="GO:0046983">
    <property type="term" value="F:protein dimerization activity"/>
    <property type="evidence" value="ECO:0007669"/>
    <property type="project" value="InterPro"/>
</dbReference>
<comment type="catalytic activity">
    <reaction evidence="1">
        <text>ATP + protein L-histidine = ADP + protein N-phospho-L-histidine.</text>
        <dbReference type="EC" id="2.7.13.3"/>
    </reaction>
</comment>
<protein>
    <recommendedName>
        <fullName evidence="2">histidine kinase</fullName>
        <ecNumber evidence="2">2.7.13.3</ecNumber>
    </recommendedName>
</protein>
<keyword evidence="7" id="KW-0067">ATP-binding</keyword>
<dbReference type="InterPro" id="IPR011712">
    <property type="entry name" value="Sig_transdc_His_kin_sub3_dim/P"/>
</dbReference>
<dbReference type="EMBL" id="DVMZ01000156">
    <property type="protein sequence ID" value="HIU59602.1"/>
    <property type="molecule type" value="Genomic_DNA"/>
</dbReference>
<keyword evidence="8" id="KW-0902">Two-component regulatory system</keyword>
<keyword evidence="10" id="KW-1133">Transmembrane helix</keyword>
<dbReference type="SMART" id="SM00387">
    <property type="entry name" value="HATPase_c"/>
    <property type="match status" value="1"/>
</dbReference>
<accession>A0A9D1SH90</accession>
<evidence type="ECO:0000256" key="6">
    <source>
        <dbReference type="ARBA" id="ARBA00022777"/>
    </source>
</evidence>
<dbReference type="Gene3D" id="3.30.565.10">
    <property type="entry name" value="Histidine kinase-like ATPase, C-terminal domain"/>
    <property type="match status" value="1"/>
</dbReference>
<dbReference type="Pfam" id="PF07730">
    <property type="entry name" value="HisKA_3"/>
    <property type="match status" value="1"/>
</dbReference>
<feature type="transmembrane region" description="Helical" evidence="10">
    <location>
        <begin position="99"/>
        <end position="122"/>
    </location>
</feature>
<evidence type="ECO:0000256" key="4">
    <source>
        <dbReference type="ARBA" id="ARBA00022679"/>
    </source>
</evidence>
<evidence type="ECO:0000256" key="7">
    <source>
        <dbReference type="ARBA" id="ARBA00022840"/>
    </source>
</evidence>
<dbReference type="PANTHER" id="PTHR24421:SF10">
    <property type="entry name" value="NITRATE_NITRITE SENSOR PROTEIN NARQ"/>
    <property type="match status" value="1"/>
</dbReference>
<dbReference type="EC" id="2.7.13.3" evidence="2"/>
<dbReference type="AlphaFoldDB" id="A0A9D1SH90"/>
<comment type="caution">
    <text evidence="12">The sequence shown here is derived from an EMBL/GenBank/DDBJ whole genome shotgun (WGS) entry which is preliminary data.</text>
</comment>
<dbReference type="Proteomes" id="UP000824081">
    <property type="component" value="Unassembled WGS sequence"/>
</dbReference>
<dbReference type="SUPFAM" id="SSF55874">
    <property type="entry name" value="ATPase domain of HSP90 chaperone/DNA topoisomerase II/histidine kinase"/>
    <property type="match status" value="1"/>
</dbReference>